<dbReference type="VEuPathDB" id="FungiDB:RhiirFUN_025228"/>
<evidence type="ECO:0000313" key="1">
    <source>
        <dbReference type="EMBL" id="CAB5384836.1"/>
    </source>
</evidence>
<sequence>MFSLTNFVKNMSIKSILDRFLDLVNFANIYLLPYDGDAQLLSTQTRNVRITGKDLIKQNVENEVHRLRFYDQYLINVATNYVWNTHSNSFQRNLFENLANNANTINNINQNLLSFINNSDTIDRITQMAPQITNNNNSFVNIFFNGVTNFYGKDNPEF</sequence>
<protein>
    <submittedName>
        <fullName evidence="1">Uncharacterized protein</fullName>
    </submittedName>
</protein>
<evidence type="ECO:0000313" key="2">
    <source>
        <dbReference type="Proteomes" id="UP000684084"/>
    </source>
</evidence>
<proteinExistence type="predicted"/>
<accession>A0A915ZRC0</accession>
<organism evidence="1 2">
    <name type="scientific">Rhizophagus irregularis</name>
    <dbReference type="NCBI Taxonomy" id="588596"/>
    <lineage>
        <taxon>Eukaryota</taxon>
        <taxon>Fungi</taxon>
        <taxon>Fungi incertae sedis</taxon>
        <taxon>Mucoromycota</taxon>
        <taxon>Glomeromycotina</taxon>
        <taxon>Glomeromycetes</taxon>
        <taxon>Glomerales</taxon>
        <taxon>Glomeraceae</taxon>
        <taxon>Rhizophagus</taxon>
    </lineage>
</organism>
<dbReference type="AlphaFoldDB" id="A0A915ZRC0"/>
<comment type="caution">
    <text evidence="1">The sequence shown here is derived from an EMBL/GenBank/DDBJ whole genome shotgun (WGS) entry which is preliminary data.</text>
</comment>
<reference evidence="1" key="1">
    <citation type="submission" date="2020-05" db="EMBL/GenBank/DDBJ databases">
        <authorList>
            <person name="Rincon C."/>
            <person name="Sanders R I."/>
            <person name="Robbins C."/>
            <person name="Chaturvedi A."/>
        </authorList>
    </citation>
    <scope>NUCLEOTIDE SEQUENCE</scope>
    <source>
        <strain evidence="1">CHB12</strain>
    </source>
</reference>
<name>A0A915ZRC0_9GLOM</name>
<dbReference type="EMBL" id="CAGKOT010000052">
    <property type="protein sequence ID" value="CAB5384836.1"/>
    <property type="molecule type" value="Genomic_DNA"/>
</dbReference>
<dbReference type="Proteomes" id="UP000684084">
    <property type="component" value="Unassembled WGS sequence"/>
</dbReference>
<dbReference type="OrthoDB" id="2386895at2759"/>
<gene>
    <name evidence="1" type="ORF">CHRIB12_LOCUS19037</name>
</gene>